<dbReference type="InterPro" id="IPR001878">
    <property type="entry name" value="Znf_CCHC"/>
</dbReference>
<dbReference type="GO" id="GO:0005737">
    <property type="term" value="C:cytoplasm"/>
    <property type="evidence" value="ECO:0007669"/>
    <property type="project" value="UniProtKB-ARBA"/>
</dbReference>
<dbReference type="GO" id="GO:0004190">
    <property type="term" value="F:aspartic-type endopeptidase activity"/>
    <property type="evidence" value="ECO:0007669"/>
    <property type="project" value="InterPro"/>
</dbReference>
<dbReference type="SMART" id="SM00343">
    <property type="entry name" value="ZnF_C2HC"/>
    <property type="match status" value="2"/>
</dbReference>
<sequence length="388" mass="45237">MNKENEEFMLRMMQMFEKQNEQHQAAMTALVQAMKGKSNDESRADMTPTSSSVSQTQLMNDIGSRVAMFQFDLETEKTFSKWYARHEAAFTVEGKDLEDKSKVSLLMSKMSDEVYEQYSKRICPRKHTEVEFDETVKTLEQMFDIKKSLFSHRFACINIARDDETPVEYTTKVNSMCESAMLQDIDAEGWKVFFWLKGLDASRDKSARTYFIRYVEQKWEKKESVNVNDLCEEWKKLLRQNSVVQEMEQVDKAVRALHTKKNFNRNHKKLWNREQSNGKVDECWNCGKVGHRKPDCVQRLTKCLKCQKTGHLSKYCKSKGSKKAQSMVVIESAAAEDVEVNAVRQYVMVEVNDQLIEFQLDTGSDITLISRKDWMKVGEPELEKCPMK</sequence>
<evidence type="ECO:0000259" key="5">
    <source>
        <dbReference type="PROSITE" id="PS50175"/>
    </source>
</evidence>
<dbReference type="PROSITE" id="PS50175">
    <property type="entry name" value="ASP_PROT_RETROV"/>
    <property type="match status" value="1"/>
</dbReference>
<dbReference type="InterPro" id="IPR055510">
    <property type="entry name" value="DUF7083"/>
</dbReference>
<keyword evidence="1" id="KW-0378">Hydrolase</keyword>
<evidence type="ECO:0000313" key="7">
    <source>
        <dbReference type="Proteomes" id="UP000005237"/>
    </source>
</evidence>
<protein>
    <recommendedName>
        <fullName evidence="8">CCHC-type domain-containing protein</fullName>
    </recommendedName>
</protein>
<keyword evidence="2" id="KW-0862">Zinc</keyword>
<keyword evidence="2" id="KW-0863">Zinc-finger</keyword>
<name>A0A8R1DF49_CAEJA</name>
<dbReference type="Gene3D" id="2.40.70.10">
    <property type="entry name" value="Acid Proteases"/>
    <property type="match status" value="1"/>
</dbReference>
<dbReference type="PROSITE" id="PS50158">
    <property type="entry name" value="ZF_CCHC"/>
    <property type="match status" value="2"/>
</dbReference>
<feature type="domain" description="CCHC-type" evidence="4">
    <location>
        <begin position="302"/>
        <end position="318"/>
    </location>
</feature>
<reference evidence="6" key="2">
    <citation type="submission" date="2022-06" db="UniProtKB">
        <authorList>
            <consortium name="EnsemblMetazoa"/>
        </authorList>
    </citation>
    <scope>IDENTIFICATION</scope>
    <source>
        <strain evidence="6">DF5081</strain>
    </source>
</reference>
<evidence type="ECO:0000256" key="2">
    <source>
        <dbReference type="PROSITE-ProRule" id="PRU00047"/>
    </source>
</evidence>
<dbReference type="SUPFAM" id="SSF57756">
    <property type="entry name" value="Retrovirus zinc finger-like domains"/>
    <property type="match status" value="1"/>
</dbReference>
<dbReference type="InterPro" id="IPR021109">
    <property type="entry name" value="Peptidase_aspartic_dom_sf"/>
</dbReference>
<dbReference type="Gene3D" id="4.10.60.10">
    <property type="entry name" value="Zinc finger, CCHC-type"/>
    <property type="match status" value="1"/>
</dbReference>
<feature type="domain" description="Peptidase A2" evidence="5">
    <location>
        <begin position="356"/>
        <end position="374"/>
    </location>
</feature>
<dbReference type="GO" id="GO:0006508">
    <property type="term" value="P:proteolysis"/>
    <property type="evidence" value="ECO:0007669"/>
    <property type="project" value="InterPro"/>
</dbReference>
<feature type="region of interest" description="Disordered" evidence="3">
    <location>
        <begin position="35"/>
        <end position="55"/>
    </location>
</feature>
<dbReference type="EnsemblMetazoa" id="CJA00576.1">
    <property type="protein sequence ID" value="CJA00576.1"/>
    <property type="gene ID" value="WBGene00119780"/>
</dbReference>
<evidence type="ECO:0008006" key="8">
    <source>
        <dbReference type="Google" id="ProtNLM"/>
    </source>
</evidence>
<dbReference type="SUPFAM" id="SSF50630">
    <property type="entry name" value="Acid proteases"/>
    <property type="match status" value="1"/>
</dbReference>
<keyword evidence="7" id="KW-1185">Reference proteome</keyword>
<evidence type="ECO:0000256" key="3">
    <source>
        <dbReference type="SAM" id="MobiDB-lite"/>
    </source>
</evidence>
<proteinExistence type="predicted"/>
<evidence type="ECO:0000313" key="6">
    <source>
        <dbReference type="EnsemblMetazoa" id="CJA00576.1"/>
    </source>
</evidence>
<feature type="domain" description="CCHC-type" evidence="4">
    <location>
        <begin position="283"/>
        <end position="296"/>
    </location>
</feature>
<dbReference type="Pfam" id="PF23309">
    <property type="entry name" value="DUF7083"/>
    <property type="match status" value="1"/>
</dbReference>
<evidence type="ECO:0000259" key="4">
    <source>
        <dbReference type="PROSITE" id="PS50158"/>
    </source>
</evidence>
<keyword evidence="2" id="KW-0479">Metal-binding</keyword>
<dbReference type="InterPro" id="IPR001995">
    <property type="entry name" value="Peptidase_A2_cat"/>
</dbReference>
<dbReference type="AlphaFoldDB" id="A0A8R1DF49"/>
<dbReference type="Proteomes" id="UP000005237">
    <property type="component" value="Unassembled WGS sequence"/>
</dbReference>
<dbReference type="PANTHER" id="PTHR36943:SF1">
    <property type="entry name" value="CCHC-TYPE DOMAIN-CONTAINING PROTEIN"/>
    <property type="match status" value="1"/>
</dbReference>
<dbReference type="InterPro" id="IPR036875">
    <property type="entry name" value="Znf_CCHC_sf"/>
</dbReference>
<dbReference type="GO" id="GO:0008270">
    <property type="term" value="F:zinc ion binding"/>
    <property type="evidence" value="ECO:0007669"/>
    <property type="project" value="UniProtKB-KW"/>
</dbReference>
<dbReference type="GO" id="GO:0003676">
    <property type="term" value="F:nucleic acid binding"/>
    <property type="evidence" value="ECO:0007669"/>
    <property type="project" value="InterPro"/>
</dbReference>
<organism evidence="6 7">
    <name type="scientific">Caenorhabditis japonica</name>
    <dbReference type="NCBI Taxonomy" id="281687"/>
    <lineage>
        <taxon>Eukaryota</taxon>
        <taxon>Metazoa</taxon>
        <taxon>Ecdysozoa</taxon>
        <taxon>Nematoda</taxon>
        <taxon>Chromadorea</taxon>
        <taxon>Rhabditida</taxon>
        <taxon>Rhabditina</taxon>
        <taxon>Rhabditomorpha</taxon>
        <taxon>Rhabditoidea</taxon>
        <taxon>Rhabditidae</taxon>
        <taxon>Peloderinae</taxon>
        <taxon>Caenorhabditis</taxon>
    </lineage>
</organism>
<dbReference type="GO" id="GO:0019899">
    <property type="term" value="F:enzyme binding"/>
    <property type="evidence" value="ECO:0007669"/>
    <property type="project" value="UniProtKB-ARBA"/>
</dbReference>
<reference evidence="7" key="1">
    <citation type="submission" date="2010-08" db="EMBL/GenBank/DDBJ databases">
        <authorList>
            <consortium name="Caenorhabditis japonica Sequencing Consortium"/>
            <person name="Wilson R.K."/>
        </authorList>
    </citation>
    <scope>NUCLEOTIDE SEQUENCE [LARGE SCALE GENOMIC DNA]</scope>
    <source>
        <strain evidence="7">DF5081</strain>
    </source>
</reference>
<accession>A0A8R1DF49</accession>
<evidence type="ECO:0000256" key="1">
    <source>
        <dbReference type="ARBA" id="ARBA00022801"/>
    </source>
</evidence>
<dbReference type="PANTHER" id="PTHR36943">
    <property type="entry name" value="CCHC-TYPE DOMAIN-CONTAINING PROTEIN"/>
    <property type="match status" value="1"/>
</dbReference>
<dbReference type="Pfam" id="PF00098">
    <property type="entry name" value="zf-CCHC"/>
    <property type="match status" value="1"/>
</dbReference>